<dbReference type="Proteomes" id="UP001427805">
    <property type="component" value="Unassembled WGS sequence"/>
</dbReference>
<dbReference type="InterPro" id="IPR011990">
    <property type="entry name" value="TPR-like_helical_dom_sf"/>
</dbReference>
<dbReference type="RefSeq" id="WP_346247171.1">
    <property type="nucleotide sequence ID" value="NZ_JBDIZK010000007.1"/>
</dbReference>
<dbReference type="EMBL" id="JBDIZK010000007">
    <property type="protein sequence ID" value="MEN3748160.1"/>
    <property type="molecule type" value="Genomic_DNA"/>
</dbReference>
<accession>A0ABV0B9B7</accession>
<name>A0ABV0B9B7_9SPHN</name>
<gene>
    <name evidence="3" type="ORF">TPR58_13370</name>
</gene>
<evidence type="ECO:0000256" key="2">
    <source>
        <dbReference type="SAM" id="SignalP"/>
    </source>
</evidence>
<proteinExistence type="predicted"/>
<protein>
    <recommendedName>
        <fullName evidence="5">DUF1570 domain-containing protein</fullName>
    </recommendedName>
</protein>
<organism evidence="3 4">
    <name type="scientific">Sphingomonas rustica</name>
    <dbReference type="NCBI Taxonomy" id="3103142"/>
    <lineage>
        <taxon>Bacteria</taxon>
        <taxon>Pseudomonadati</taxon>
        <taxon>Pseudomonadota</taxon>
        <taxon>Alphaproteobacteria</taxon>
        <taxon>Sphingomonadales</taxon>
        <taxon>Sphingomonadaceae</taxon>
        <taxon>Sphingomonas</taxon>
    </lineage>
</organism>
<reference evidence="3 4" key="1">
    <citation type="submission" date="2024-05" db="EMBL/GenBank/DDBJ databases">
        <title>Sphingomonas sp. HF-S3 16S ribosomal RNA gene Genome sequencing and assembly.</title>
        <authorList>
            <person name="Lee H."/>
        </authorList>
    </citation>
    <scope>NUCLEOTIDE SEQUENCE [LARGE SCALE GENOMIC DNA]</scope>
    <source>
        <strain evidence="3 4">HF-S3</strain>
    </source>
</reference>
<keyword evidence="4" id="KW-1185">Reference proteome</keyword>
<comment type="caution">
    <text evidence="3">The sequence shown here is derived from an EMBL/GenBank/DDBJ whole genome shotgun (WGS) entry which is preliminary data.</text>
</comment>
<evidence type="ECO:0000313" key="3">
    <source>
        <dbReference type="EMBL" id="MEN3748160.1"/>
    </source>
</evidence>
<evidence type="ECO:0000313" key="4">
    <source>
        <dbReference type="Proteomes" id="UP001427805"/>
    </source>
</evidence>
<feature type="compositionally biased region" description="Low complexity" evidence="1">
    <location>
        <begin position="496"/>
        <end position="520"/>
    </location>
</feature>
<dbReference type="SUPFAM" id="SSF48452">
    <property type="entry name" value="TPR-like"/>
    <property type="match status" value="1"/>
</dbReference>
<feature type="chain" id="PRO_5045963592" description="DUF1570 domain-containing protein" evidence="2">
    <location>
        <begin position="20"/>
        <end position="520"/>
    </location>
</feature>
<dbReference type="Gene3D" id="1.25.40.10">
    <property type="entry name" value="Tetratricopeptide repeat domain"/>
    <property type="match status" value="1"/>
</dbReference>
<evidence type="ECO:0008006" key="5">
    <source>
        <dbReference type="Google" id="ProtNLM"/>
    </source>
</evidence>
<feature type="signal peptide" evidence="2">
    <location>
        <begin position="1"/>
        <end position="19"/>
    </location>
</feature>
<feature type="region of interest" description="Disordered" evidence="1">
    <location>
        <begin position="489"/>
        <end position="520"/>
    </location>
</feature>
<sequence length="520" mass="56989">MVRALLLLFFAIMPGVARAQWYEASSPHFIVYSQERPEGLTRFARNLEKYDQAVRIMRNLPNDPVPPASRLTVYVLGSVNAVGNLAGNDNVAGFYSGRASGSVAFVPRYAGADKFDLSSQQILFHEYAHHLMLSAFANSAFPSWLIEGWAEFHATATFESTGSVMFGRPPYYRAEGILLDQRSLPLARMLSGDTDKMTDTQTNVMYGRGWALVHFFTFEPARGAQFSSYIKGINEGKAPAQAMTAFGDVRTLERELDRYVGRRFMTGREVKKDALKIGEVRIRELTEGEAATMRSRMRTKRGVNEKTAPGVYAAARKAAAPYPNDPGAQIVLAETAYDAGDYAETLAACERALAVQPNLIDALLFKAKALMAIAVRDKDMSKPTWTSIRKSIIAANRVDNDHPEALILYFQSFVDAGVEPSETAKDGLYRAFTLVPQDRELRMTAAQIFHKDGKLDVARMLLRPLAHDPHNRGMGEAATALIAMMDAEEKRKGAGDAKPAAPGAPAPAGGATPAEPTKTL</sequence>
<evidence type="ECO:0000256" key="1">
    <source>
        <dbReference type="SAM" id="MobiDB-lite"/>
    </source>
</evidence>
<keyword evidence="2" id="KW-0732">Signal</keyword>